<keyword evidence="3" id="KW-1185">Reference proteome</keyword>
<dbReference type="Proteomes" id="UP000635606">
    <property type="component" value="Unassembled WGS sequence"/>
</dbReference>
<evidence type="ECO:0000313" key="3">
    <source>
        <dbReference type="Proteomes" id="UP000635606"/>
    </source>
</evidence>
<dbReference type="AlphaFoldDB" id="A0A8J4A1Q3"/>
<protein>
    <submittedName>
        <fullName evidence="2">Uncharacterized protein</fullName>
    </submittedName>
</protein>
<name>A0A8J4A1Q3_9ACTN</name>
<sequence length="121" mass="13025">MPTPQRLTVSGLDPTHARPDLTADTTCTERIIIPTFNAEFVPESDGGPCAKVPVLRLTIRHNGTSCGCDGTCQIPDPQQPGSDPPGRWTEERLLCADHVHECRAEGALDARPPAVTIEDLT</sequence>
<accession>A0A8J4A1Q3</accession>
<organism evidence="2 3">
    <name type="scientific">Virgisporangium ochraceum</name>
    <dbReference type="NCBI Taxonomy" id="65505"/>
    <lineage>
        <taxon>Bacteria</taxon>
        <taxon>Bacillati</taxon>
        <taxon>Actinomycetota</taxon>
        <taxon>Actinomycetes</taxon>
        <taxon>Micromonosporales</taxon>
        <taxon>Micromonosporaceae</taxon>
        <taxon>Virgisporangium</taxon>
    </lineage>
</organism>
<comment type="caution">
    <text evidence="2">The sequence shown here is derived from an EMBL/GenBank/DDBJ whole genome shotgun (WGS) entry which is preliminary data.</text>
</comment>
<evidence type="ECO:0000313" key="2">
    <source>
        <dbReference type="EMBL" id="GIJ74164.1"/>
    </source>
</evidence>
<evidence type="ECO:0000256" key="1">
    <source>
        <dbReference type="SAM" id="MobiDB-lite"/>
    </source>
</evidence>
<feature type="region of interest" description="Disordered" evidence="1">
    <location>
        <begin position="1"/>
        <end position="21"/>
    </location>
</feature>
<reference evidence="2" key="1">
    <citation type="submission" date="2021-01" db="EMBL/GenBank/DDBJ databases">
        <title>Whole genome shotgun sequence of Virgisporangium ochraceum NBRC 16418.</title>
        <authorList>
            <person name="Komaki H."/>
            <person name="Tamura T."/>
        </authorList>
    </citation>
    <scope>NUCLEOTIDE SEQUENCE</scope>
    <source>
        <strain evidence="2">NBRC 16418</strain>
    </source>
</reference>
<gene>
    <name evidence="2" type="ORF">Voc01_090810</name>
</gene>
<dbReference type="RefSeq" id="WP_203933967.1">
    <property type="nucleotide sequence ID" value="NZ_BOPH01000130.1"/>
</dbReference>
<dbReference type="EMBL" id="BOPH01000130">
    <property type="protein sequence ID" value="GIJ74164.1"/>
    <property type="molecule type" value="Genomic_DNA"/>
</dbReference>
<proteinExistence type="predicted"/>